<proteinExistence type="predicted"/>
<evidence type="ECO:0000313" key="7">
    <source>
        <dbReference type="Proteomes" id="UP000095392"/>
    </source>
</evidence>
<accession>A0A1E7DDE7</accession>
<evidence type="ECO:0000256" key="3">
    <source>
        <dbReference type="ARBA" id="ARBA00023163"/>
    </source>
</evidence>
<dbReference type="GO" id="GO:0043200">
    <property type="term" value="P:response to amino acid"/>
    <property type="evidence" value="ECO:0007669"/>
    <property type="project" value="TreeGrafter"/>
</dbReference>
<organism evidence="6 7">
    <name type="scientific">Alteromonas macleodii</name>
    <name type="common">Pseudoalteromonas macleodii</name>
    <dbReference type="NCBI Taxonomy" id="28108"/>
    <lineage>
        <taxon>Bacteria</taxon>
        <taxon>Pseudomonadati</taxon>
        <taxon>Pseudomonadota</taxon>
        <taxon>Gammaproteobacteria</taxon>
        <taxon>Alteromonadales</taxon>
        <taxon>Alteromonadaceae</taxon>
        <taxon>Alteromonas/Salinimonas group</taxon>
        <taxon>Alteromonas</taxon>
    </lineage>
</organism>
<reference evidence="5 8" key="2">
    <citation type="submission" date="2020-06" db="EMBL/GenBank/DDBJ databases">
        <authorList>
            <person name="Duchaud E."/>
        </authorList>
    </citation>
    <scope>NUCLEOTIDE SEQUENCE [LARGE SCALE GENOMIC DNA]</scope>
    <source>
        <strain evidence="5">Alteromonas fortis</strain>
    </source>
</reference>
<dbReference type="STRING" id="28108.ACZ81_12150"/>
<dbReference type="InterPro" id="IPR019887">
    <property type="entry name" value="Tscrpt_reg_AsnC/Lrp_C"/>
</dbReference>
<dbReference type="PANTHER" id="PTHR30154">
    <property type="entry name" value="LEUCINE-RESPONSIVE REGULATORY PROTEIN"/>
    <property type="match status" value="1"/>
</dbReference>
<evidence type="ECO:0000313" key="5">
    <source>
        <dbReference type="EMBL" id="CAB9494439.1"/>
    </source>
</evidence>
<dbReference type="InterPro" id="IPR011008">
    <property type="entry name" value="Dimeric_a/b-barrel"/>
</dbReference>
<dbReference type="InterPro" id="IPR036388">
    <property type="entry name" value="WH-like_DNA-bd_sf"/>
</dbReference>
<sequence length="144" mass="16065">MYVDLDAKDRELLDILKRDARTPVTVLAEVLSLSRNTVQKRIDRLVNSGVIDGFTIRVNEQLQPDKIKALMSVELEGLSTTQLISKLRQVNGVERFHTTNGNWDLLIVITAESLAHLDGILKEVRGVKGVLNSETSIILSTTEK</sequence>
<dbReference type="RefSeq" id="WP_014949919.1">
    <property type="nucleotide sequence ID" value="NZ_CP012202.1"/>
</dbReference>
<protein>
    <submittedName>
        <fullName evidence="6">AsnC family protein</fullName>
    </submittedName>
</protein>
<dbReference type="SMART" id="SM00344">
    <property type="entry name" value="HTH_ASNC"/>
    <property type="match status" value="1"/>
</dbReference>
<dbReference type="Proteomes" id="UP000095392">
    <property type="component" value="Unassembled WGS sequence"/>
</dbReference>
<evidence type="ECO:0000313" key="8">
    <source>
        <dbReference type="Proteomes" id="UP000509458"/>
    </source>
</evidence>
<dbReference type="PANTHER" id="PTHR30154:SF34">
    <property type="entry name" value="TRANSCRIPTIONAL REGULATOR AZLB"/>
    <property type="match status" value="1"/>
</dbReference>
<evidence type="ECO:0000259" key="4">
    <source>
        <dbReference type="PROSITE" id="PS50956"/>
    </source>
</evidence>
<dbReference type="EMBL" id="LR812090">
    <property type="protein sequence ID" value="CAB9494439.1"/>
    <property type="molecule type" value="Genomic_DNA"/>
</dbReference>
<dbReference type="GO" id="GO:0005829">
    <property type="term" value="C:cytosol"/>
    <property type="evidence" value="ECO:0007669"/>
    <property type="project" value="TreeGrafter"/>
</dbReference>
<dbReference type="SUPFAM" id="SSF54909">
    <property type="entry name" value="Dimeric alpha+beta barrel"/>
    <property type="match status" value="1"/>
</dbReference>
<dbReference type="GO" id="GO:0043565">
    <property type="term" value="F:sequence-specific DNA binding"/>
    <property type="evidence" value="ECO:0007669"/>
    <property type="project" value="InterPro"/>
</dbReference>
<evidence type="ECO:0000313" key="6">
    <source>
        <dbReference type="EMBL" id="OES31198.1"/>
    </source>
</evidence>
<keyword evidence="7" id="KW-1185">Reference proteome</keyword>
<dbReference type="InterPro" id="IPR036390">
    <property type="entry name" value="WH_DNA-bd_sf"/>
</dbReference>
<keyword evidence="1" id="KW-0805">Transcription regulation</keyword>
<dbReference type="InterPro" id="IPR019888">
    <property type="entry name" value="Tscrpt_reg_AsnC-like"/>
</dbReference>
<dbReference type="PROSITE" id="PS50956">
    <property type="entry name" value="HTH_ASNC_2"/>
    <property type="match status" value="1"/>
</dbReference>
<dbReference type="AlphaFoldDB" id="A0A1E7DDE7"/>
<dbReference type="Pfam" id="PF13404">
    <property type="entry name" value="HTH_AsnC-type"/>
    <property type="match status" value="1"/>
</dbReference>
<reference evidence="6 7" key="1">
    <citation type="submission" date="2016-09" db="EMBL/GenBank/DDBJ databases">
        <title>Draft Genome Sequence of four Alteromonas macleodii strains isolated from copper coupons and grown long-term at elevated copper levels.</title>
        <authorList>
            <person name="Cusick K."/>
            <person name="Dale J."/>
            <person name="Little B."/>
            <person name="Biffinger J."/>
        </authorList>
    </citation>
    <scope>NUCLEOTIDE SEQUENCE [LARGE SCALE GENOMIC DNA]</scope>
    <source>
        <strain evidence="6 7">KCP01</strain>
    </source>
</reference>
<feature type="domain" description="HTH asnC-type" evidence="4">
    <location>
        <begin position="5"/>
        <end position="79"/>
    </location>
</feature>
<dbReference type="GeneID" id="56267569"/>
<dbReference type="Gene3D" id="1.10.10.10">
    <property type="entry name" value="Winged helix-like DNA-binding domain superfamily/Winged helix DNA-binding domain"/>
    <property type="match status" value="1"/>
</dbReference>
<dbReference type="PRINTS" id="PR00033">
    <property type="entry name" value="HTHASNC"/>
</dbReference>
<evidence type="ECO:0000256" key="2">
    <source>
        <dbReference type="ARBA" id="ARBA00023125"/>
    </source>
</evidence>
<dbReference type="Pfam" id="PF01037">
    <property type="entry name" value="AsnC_trans_reg"/>
    <property type="match status" value="1"/>
</dbReference>
<evidence type="ECO:0000256" key="1">
    <source>
        <dbReference type="ARBA" id="ARBA00023015"/>
    </source>
</evidence>
<gene>
    <name evidence="5" type="ORF">ALFOR1_31427</name>
    <name evidence="6" type="ORF">BFV95_2524</name>
</gene>
<dbReference type="EMBL" id="MIPY01000014">
    <property type="protein sequence ID" value="OES31198.1"/>
    <property type="molecule type" value="Genomic_DNA"/>
</dbReference>
<dbReference type="InterPro" id="IPR000485">
    <property type="entry name" value="AsnC-type_HTH_dom"/>
</dbReference>
<dbReference type="SUPFAM" id="SSF46785">
    <property type="entry name" value="Winged helix' DNA-binding domain"/>
    <property type="match status" value="1"/>
</dbReference>
<dbReference type="Gene3D" id="3.30.70.920">
    <property type="match status" value="1"/>
</dbReference>
<keyword evidence="2" id="KW-0238">DNA-binding</keyword>
<name>A0A1E7DDE7_ALTMA</name>
<dbReference type="Proteomes" id="UP000509458">
    <property type="component" value="Chromosome"/>
</dbReference>
<keyword evidence="3" id="KW-0804">Transcription</keyword>